<comment type="caution">
    <text evidence="1">The sequence shown here is derived from an EMBL/GenBank/DDBJ whole genome shotgun (WGS) entry which is preliminary data.</text>
</comment>
<keyword evidence="2" id="KW-1185">Reference proteome</keyword>
<name>A0AAD5LZM9_PARTN</name>
<gene>
    <name evidence="1" type="ORF">KIN20_003756</name>
</gene>
<dbReference type="EMBL" id="JAHQIW010000509">
    <property type="protein sequence ID" value="KAJ1348455.1"/>
    <property type="molecule type" value="Genomic_DNA"/>
</dbReference>
<sequence>MVPAQVPGIAPSKQVTDVLVDQNRRTLLPDAVIAIILGQLDIKSIANHCCAKELSSMRRMKMNEAKGVIISSTVMGNCSTMQANTCDISAQTTVTPVSSSLTPTSGALMV</sequence>
<evidence type="ECO:0000313" key="1">
    <source>
        <dbReference type="EMBL" id="KAJ1348455.1"/>
    </source>
</evidence>
<reference evidence="1" key="1">
    <citation type="submission" date="2021-06" db="EMBL/GenBank/DDBJ databases">
        <title>Parelaphostrongylus tenuis whole genome reference sequence.</title>
        <authorList>
            <person name="Garwood T.J."/>
            <person name="Larsen P.A."/>
            <person name="Fountain-Jones N.M."/>
            <person name="Garbe J.R."/>
            <person name="Macchietto M.G."/>
            <person name="Kania S.A."/>
            <person name="Gerhold R.W."/>
            <person name="Richards J.E."/>
            <person name="Wolf T.M."/>
        </authorList>
    </citation>
    <scope>NUCLEOTIDE SEQUENCE</scope>
    <source>
        <strain evidence="1">MNPRO001-30</strain>
        <tissue evidence="1">Meninges</tissue>
    </source>
</reference>
<protein>
    <submittedName>
        <fullName evidence="1">Uncharacterized protein</fullName>
    </submittedName>
</protein>
<evidence type="ECO:0000313" key="2">
    <source>
        <dbReference type="Proteomes" id="UP001196413"/>
    </source>
</evidence>
<dbReference type="Proteomes" id="UP001196413">
    <property type="component" value="Unassembled WGS sequence"/>
</dbReference>
<proteinExistence type="predicted"/>
<accession>A0AAD5LZM9</accession>
<dbReference type="AlphaFoldDB" id="A0AAD5LZM9"/>
<organism evidence="1 2">
    <name type="scientific">Parelaphostrongylus tenuis</name>
    <name type="common">Meningeal worm</name>
    <dbReference type="NCBI Taxonomy" id="148309"/>
    <lineage>
        <taxon>Eukaryota</taxon>
        <taxon>Metazoa</taxon>
        <taxon>Ecdysozoa</taxon>
        <taxon>Nematoda</taxon>
        <taxon>Chromadorea</taxon>
        <taxon>Rhabditida</taxon>
        <taxon>Rhabditina</taxon>
        <taxon>Rhabditomorpha</taxon>
        <taxon>Strongyloidea</taxon>
        <taxon>Metastrongylidae</taxon>
        <taxon>Parelaphostrongylus</taxon>
    </lineage>
</organism>